<proteinExistence type="predicted"/>
<dbReference type="Gene3D" id="1.25.40.390">
    <property type="match status" value="1"/>
</dbReference>
<evidence type="ECO:0000313" key="2">
    <source>
        <dbReference type="Proteomes" id="UP000219452"/>
    </source>
</evidence>
<gene>
    <name evidence="1" type="ORF">SAMN06269250_4914</name>
</gene>
<dbReference type="PROSITE" id="PS51257">
    <property type="entry name" value="PROKAR_LIPOPROTEIN"/>
    <property type="match status" value="1"/>
</dbReference>
<dbReference type="AlphaFoldDB" id="A0A286GJ69"/>
<dbReference type="Proteomes" id="UP000219452">
    <property type="component" value="Unassembled WGS sequence"/>
</dbReference>
<keyword evidence="2" id="KW-1185">Reference proteome</keyword>
<reference evidence="2" key="1">
    <citation type="submission" date="2017-09" db="EMBL/GenBank/DDBJ databases">
        <authorList>
            <person name="Varghese N."/>
            <person name="Submissions S."/>
        </authorList>
    </citation>
    <scope>NUCLEOTIDE SEQUENCE [LARGE SCALE GENOMIC DNA]</scope>
    <source>
        <strain evidence="2">DSM 29961</strain>
    </source>
</reference>
<protein>
    <submittedName>
        <fullName evidence="1">Starch-binding associating with outer membrane</fullName>
    </submittedName>
</protein>
<dbReference type="Pfam" id="PF12771">
    <property type="entry name" value="SusD-like_2"/>
    <property type="match status" value="1"/>
</dbReference>
<dbReference type="SUPFAM" id="SSF48452">
    <property type="entry name" value="TPR-like"/>
    <property type="match status" value="1"/>
</dbReference>
<dbReference type="EMBL" id="OCNH01000004">
    <property type="protein sequence ID" value="SOD95587.1"/>
    <property type="molecule type" value="Genomic_DNA"/>
</dbReference>
<dbReference type="OrthoDB" id="843771at2"/>
<name>A0A286GJ69_9BACT</name>
<dbReference type="RefSeq" id="WP_097129262.1">
    <property type="nucleotide sequence ID" value="NZ_OCNH01000004.1"/>
</dbReference>
<evidence type="ECO:0000313" key="1">
    <source>
        <dbReference type="EMBL" id="SOD95587.1"/>
    </source>
</evidence>
<sequence length="483" mass="52552">MKKIFFLSFTLSLLTLSGCENKFNETNVNPNDPTSVPAERLLPHGIYSAVSNIIGPSSTVSLGLDAGNGWAQHTARIQYTEIDQFSYTSDLQDLPWRYLYNEALADFQKIYELGKTANNENLQAIGLIMRSWVFANLTDVYGDIPYSEALKGTTSGIVAPKFDAQKDVYAGLVNDLKTASDLISTKTVDKDADILFAGDMTKWKKLANSLSLRLLNRMVGKTGLSIDPKAEMTRILSDPAKYPVMTSNTDVAQLVYLSRPNNNPTSENRRTRDDHRVSATLVDKLVALGDPRLGVYANKAVATGLYKGVPNGLPNSDAGALGFTSTSKIGDFFVQETTPGVIMSYAELNFIKAEAALKGVTAAGDAAKAYEEGIKASMAYYKLTLPADYLTTNALKAGDAGLTQVLEQKWIALFGQGVEAWTEYRRTGVPALVVPKVNYNGGVIPTRLPYPSSEENLNNANFKAALTAMGGANTMQTKLWWAK</sequence>
<accession>A0A286GJ69</accession>
<dbReference type="InterPro" id="IPR041662">
    <property type="entry name" value="SusD-like_2"/>
</dbReference>
<organism evidence="1 2">
    <name type="scientific">Spirosoma fluviale</name>
    <dbReference type="NCBI Taxonomy" id="1597977"/>
    <lineage>
        <taxon>Bacteria</taxon>
        <taxon>Pseudomonadati</taxon>
        <taxon>Bacteroidota</taxon>
        <taxon>Cytophagia</taxon>
        <taxon>Cytophagales</taxon>
        <taxon>Cytophagaceae</taxon>
        <taxon>Spirosoma</taxon>
    </lineage>
</organism>
<dbReference type="InterPro" id="IPR011990">
    <property type="entry name" value="TPR-like_helical_dom_sf"/>
</dbReference>